<dbReference type="EMBL" id="AEXN01000033">
    <property type="protein sequence ID" value="EGC83381.1"/>
    <property type="molecule type" value="Genomic_DNA"/>
</dbReference>
<dbReference type="AlphaFoldDB" id="F0H299"/>
<comment type="caution">
    <text evidence="1">The sequence shown here is derived from an EMBL/GenBank/DDBJ whole genome shotgun (WGS) entry which is preliminary data.</text>
</comment>
<accession>F0H299</accession>
<sequence length="126" mass="15110">MNKDKDLKGNIKDIIDNLEKDYDHDNENGRSYSHEEIFYSMGRFINIMRKLYGNKLKSPEMTFTHNLILGRDYEKISSDYYNLFFRYNRFIKSERTAKVFLIANSLIEEGKVTSEDIRFYLLGLRK</sequence>
<gene>
    <name evidence="1" type="ORF">HMPREF9246_0259</name>
</gene>
<organism evidence="1 2">
    <name type="scientific">Anaerococcus hydrogenalis ACS-025-V-Sch4</name>
    <dbReference type="NCBI Taxonomy" id="879306"/>
    <lineage>
        <taxon>Bacteria</taxon>
        <taxon>Bacillati</taxon>
        <taxon>Bacillota</taxon>
        <taxon>Tissierellia</taxon>
        <taxon>Tissierellales</taxon>
        <taxon>Peptoniphilaceae</taxon>
        <taxon>Anaerococcus</taxon>
    </lineage>
</organism>
<proteinExistence type="predicted"/>
<name>F0H299_9FIRM</name>
<evidence type="ECO:0000313" key="1">
    <source>
        <dbReference type="EMBL" id="EGC83381.1"/>
    </source>
</evidence>
<keyword evidence="2" id="KW-1185">Reference proteome</keyword>
<evidence type="ECO:0000313" key="2">
    <source>
        <dbReference type="Proteomes" id="UP000005277"/>
    </source>
</evidence>
<reference evidence="1 2" key="1">
    <citation type="submission" date="2011-01" db="EMBL/GenBank/DDBJ databases">
        <authorList>
            <person name="Durkin A.S."/>
            <person name="Madupu R."/>
            <person name="Torralba M."/>
            <person name="Gillis M."/>
            <person name="Methe B."/>
            <person name="Sutton G."/>
            <person name="Nelson K.E."/>
        </authorList>
    </citation>
    <scope>NUCLEOTIDE SEQUENCE [LARGE SCALE GENOMIC DNA]</scope>
    <source>
        <strain evidence="1 2">ACS-025-V-Sch4</strain>
    </source>
</reference>
<protein>
    <submittedName>
        <fullName evidence="1">Conserved domain protein</fullName>
    </submittedName>
</protein>
<dbReference type="OrthoDB" id="9897886at2"/>
<dbReference type="Proteomes" id="UP000005277">
    <property type="component" value="Unassembled WGS sequence"/>
</dbReference>
<dbReference type="RefSeq" id="WP_004818094.1">
    <property type="nucleotide sequence ID" value="NZ_AEXN01000033.1"/>
</dbReference>